<evidence type="ECO:0000313" key="2">
    <source>
        <dbReference type="EMBL" id="GEO40019.1"/>
    </source>
</evidence>
<dbReference type="Proteomes" id="UP000321523">
    <property type="component" value="Unassembled WGS sequence"/>
</dbReference>
<proteinExistence type="predicted"/>
<accession>A0A512DU66</accession>
<dbReference type="InterPro" id="IPR001024">
    <property type="entry name" value="PLAT/LH2_dom"/>
</dbReference>
<dbReference type="PROSITE" id="PS50095">
    <property type="entry name" value="PLAT"/>
    <property type="match status" value="1"/>
</dbReference>
<comment type="caution">
    <text evidence="2">The sequence shown here is derived from an EMBL/GenBank/DDBJ whole genome shotgun (WGS) entry which is preliminary data.</text>
</comment>
<evidence type="ECO:0000313" key="3">
    <source>
        <dbReference type="Proteomes" id="UP000321523"/>
    </source>
</evidence>
<feature type="domain" description="PLAT" evidence="1">
    <location>
        <begin position="37"/>
        <end position="82"/>
    </location>
</feature>
<organism evidence="2 3">
    <name type="scientific">Skermanella aerolata</name>
    <dbReference type="NCBI Taxonomy" id="393310"/>
    <lineage>
        <taxon>Bacteria</taxon>
        <taxon>Pseudomonadati</taxon>
        <taxon>Pseudomonadota</taxon>
        <taxon>Alphaproteobacteria</taxon>
        <taxon>Rhodospirillales</taxon>
        <taxon>Azospirillaceae</taxon>
        <taxon>Skermanella</taxon>
    </lineage>
</organism>
<evidence type="ECO:0000259" key="1">
    <source>
        <dbReference type="PROSITE" id="PS50095"/>
    </source>
</evidence>
<reference evidence="2 3" key="1">
    <citation type="submission" date="2019-07" db="EMBL/GenBank/DDBJ databases">
        <title>Whole genome shotgun sequence of Skermanella aerolata NBRC 106429.</title>
        <authorList>
            <person name="Hosoyama A."/>
            <person name="Uohara A."/>
            <person name="Ohji S."/>
            <person name="Ichikawa N."/>
        </authorList>
    </citation>
    <scope>NUCLEOTIDE SEQUENCE [LARGE SCALE GENOMIC DNA]</scope>
    <source>
        <strain evidence="2 3">NBRC 106429</strain>
    </source>
</reference>
<protein>
    <recommendedName>
        <fullName evidence="1">PLAT domain-containing protein</fullName>
    </recommendedName>
</protein>
<dbReference type="AlphaFoldDB" id="A0A512DU66"/>
<gene>
    <name evidence="2" type="ORF">SAE02_41670</name>
</gene>
<keyword evidence="3" id="KW-1185">Reference proteome</keyword>
<name>A0A512DU66_9PROT</name>
<dbReference type="SUPFAM" id="SSF49723">
    <property type="entry name" value="Lipase/lipooxygenase domain (PLAT/LH2 domain)"/>
    <property type="match status" value="1"/>
</dbReference>
<dbReference type="Gene3D" id="2.60.60.20">
    <property type="entry name" value="PLAT/LH2 domain"/>
    <property type="match status" value="1"/>
</dbReference>
<dbReference type="EMBL" id="BJYZ01000019">
    <property type="protein sequence ID" value="GEO40019.1"/>
    <property type="molecule type" value="Genomic_DNA"/>
</dbReference>
<dbReference type="InterPro" id="IPR036392">
    <property type="entry name" value="PLAT/LH2_dom_sf"/>
</dbReference>
<sequence length="82" mass="8853">MASGAKNVDEVLGPTEEILTRGYRISVGAEPETTDAVVYQVAVYTGDIPDAGSDADIWLWIDDTAGRSDWRHLDSADDKVAL</sequence>